<dbReference type="SUPFAM" id="SSF52266">
    <property type="entry name" value="SGNH hydrolase"/>
    <property type="match status" value="1"/>
</dbReference>
<dbReference type="PANTHER" id="PTHR30383">
    <property type="entry name" value="THIOESTERASE 1/PROTEASE 1/LYSOPHOSPHOLIPASE L1"/>
    <property type="match status" value="1"/>
</dbReference>
<protein>
    <recommendedName>
        <fullName evidence="1">SGNH hydrolase-type esterase domain-containing protein</fullName>
    </recommendedName>
</protein>
<dbReference type="PANTHER" id="PTHR30383:SF32">
    <property type="entry name" value="SGNH-HYDROLASE"/>
    <property type="match status" value="1"/>
</dbReference>
<dbReference type="InterPro" id="IPR051532">
    <property type="entry name" value="Ester_Hydrolysis_Enzymes"/>
</dbReference>
<dbReference type="InterPro" id="IPR013830">
    <property type="entry name" value="SGNH_hydro"/>
</dbReference>
<organism evidence="2 3">
    <name type="scientific">Elliptochloris bilobata</name>
    <dbReference type="NCBI Taxonomy" id="381761"/>
    <lineage>
        <taxon>Eukaryota</taxon>
        <taxon>Viridiplantae</taxon>
        <taxon>Chlorophyta</taxon>
        <taxon>core chlorophytes</taxon>
        <taxon>Trebouxiophyceae</taxon>
        <taxon>Trebouxiophyceae incertae sedis</taxon>
        <taxon>Elliptochloris clade</taxon>
        <taxon>Elliptochloris</taxon>
    </lineage>
</organism>
<proteinExistence type="predicted"/>
<feature type="domain" description="SGNH hydrolase-type esterase" evidence="1">
    <location>
        <begin position="18"/>
        <end position="211"/>
    </location>
</feature>
<gene>
    <name evidence="2" type="ORF">WJX81_005902</name>
</gene>
<dbReference type="Proteomes" id="UP001445335">
    <property type="component" value="Unassembled WGS sequence"/>
</dbReference>
<name>A0AAW1RPH5_9CHLO</name>
<dbReference type="GO" id="GO:0004622">
    <property type="term" value="F:phosphatidylcholine lysophospholipase activity"/>
    <property type="evidence" value="ECO:0007669"/>
    <property type="project" value="TreeGrafter"/>
</dbReference>
<keyword evidence="3" id="KW-1185">Reference proteome</keyword>
<accession>A0AAW1RPH5</accession>
<reference evidence="2 3" key="1">
    <citation type="journal article" date="2024" name="Nat. Commun.">
        <title>Phylogenomics reveals the evolutionary origins of lichenization in chlorophyte algae.</title>
        <authorList>
            <person name="Puginier C."/>
            <person name="Libourel C."/>
            <person name="Otte J."/>
            <person name="Skaloud P."/>
            <person name="Haon M."/>
            <person name="Grisel S."/>
            <person name="Petersen M."/>
            <person name="Berrin J.G."/>
            <person name="Delaux P.M."/>
            <person name="Dal Grande F."/>
            <person name="Keller J."/>
        </authorList>
    </citation>
    <scope>NUCLEOTIDE SEQUENCE [LARGE SCALE GENOMIC DNA]</scope>
    <source>
        <strain evidence="2 3">SAG 245.80</strain>
    </source>
</reference>
<evidence type="ECO:0000259" key="1">
    <source>
        <dbReference type="Pfam" id="PF13472"/>
    </source>
</evidence>
<dbReference type="EMBL" id="JALJOU010000027">
    <property type="protein sequence ID" value="KAK9836010.1"/>
    <property type="molecule type" value="Genomic_DNA"/>
</dbReference>
<dbReference type="InterPro" id="IPR036514">
    <property type="entry name" value="SGNH_hydro_sf"/>
</dbReference>
<dbReference type="Gene3D" id="3.40.50.1110">
    <property type="entry name" value="SGNH hydrolase"/>
    <property type="match status" value="1"/>
</dbReference>
<dbReference type="Pfam" id="PF13472">
    <property type="entry name" value="Lipase_GDSL_2"/>
    <property type="match status" value="1"/>
</dbReference>
<sequence length="240" mass="25071">MAREVQVADSGAGVDVVFYGDSITETWRGTDMGRGCRRCAGVPAVFQKYFGKYSTAVLAVGGDQASHLLWRLQHGDTFVRHSPAAAVVMIGTNDLGAAACLGGQPAITRAANGTAMRVEAVLGHLRRANPRTQLLVLGILPRGWTDAAHVYAWPSMYAPGVATLNAALAAWAARDTAAAFLDCGAALLPSGRIEPGLMPDALHPNAEGMELFAKCIAPALDERFAASTGDARGGLWKLGG</sequence>
<comment type="caution">
    <text evidence="2">The sequence shown here is derived from an EMBL/GenBank/DDBJ whole genome shotgun (WGS) entry which is preliminary data.</text>
</comment>
<dbReference type="AlphaFoldDB" id="A0AAW1RPH5"/>
<evidence type="ECO:0000313" key="2">
    <source>
        <dbReference type="EMBL" id="KAK9836010.1"/>
    </source>
</evidence>
<evidence type="ECO:0000313" key="3">
    <source>
        <dbReference type="Proteomes" id="UP001445335"/>
    </source>
</evidence>